<feature type="region of interest" description="Disordered" evidence="1">
    <location>
        <begin position="86"/>
        <end position="107"/>
    </location>
</feature>
<evidence type="ECO:0000313" key="3">
    <source>
        <dbReference type="Proteomes" id="UP000503462"/>
    </source>
</evidence>
<dbReference type="AlphaFoldDB" id="A0A6H0XR96"/>
<evidence type="ECO:0008006" key="4">
    <source>
        <dbReference type="Google" id="ProtNLM"/>
    </source>
</evidence>
<evidence type="ECO:0000256" key="1">
    <source>
        <dbReference type="SAM" id="MobiDB-lite"/>
    </source>
</evidence>
<feature type="region of interest" description="Disordered" evidence="1">
    <location>
        <begin position="686"/>
        <end position="726"/>
    </location>
</feature>
<dbReference type="EMBL" id="CP051140">
    <property type="protein sequence ID" value="QIW97154.1"/>
    <property type="molecule type" value="Genomic_DNA"/>
</dbReference>
<proteinExistence type="predicted"/>
<dbReference type="InterPro" id="IPR027417">
    <property type="entry name" value="P-loop_NTPase"/>
</dbReference>
<gene>
    <name evidence="2" type="ORF">AMS68_002672</name>
</gene>
<feature type="compositionally biased region" description="Low complexity" evidence="1">
    <location>
        <begin position="709"/>
        <end position="726"/>
    </location>
</feature>
<dbReference type="PANTHER" id="PTHR46434">
    <property type="entry name" value="GENETIC INTERACTOR OF PROHIBITINS 3, MITOCHONDRIAL"/>
    <property type="match status" value="1"/>
</dbReference>
<dbReference type="InterPro" id="IPR050896">
    <property type="entry name" value="Mito_lipid_metab_GTPase"/>
</dbReference>
<sequence length="726" mass="79677">MLQVLLRNQHALRTQSCRYASRTGLKNALTWSCSRSLSSTRIQRQDVLASLETEPAPDPSILKDTTISRSIPLTCPGCGAPSQNVEPSAAGFYGEKRQRPRDDRRKQEDAVFAAAFARGSFGALQPGDGRPVADRGTPICDRCHNLQYQSTGTSIIHPTTESIRSIIEESPHRRNHIYHVMDAADFPMSLIPNLTSALHLPRLRTQNRRSKSIRYIRDRVAEVNFIITRSDLLAPKKEQVDKLLPYIQEVLRDALGRSGKNVRLGNVRLVSAKRGWWTKTVKEEIYRRGGAGWMVGKVNVGKSALVEVVYPKGRMDDVSIGKLRAAAVAEAKAEGQAKQEDTVISPIASSDAPTKPYAGYDMEPTFEEADVPVNALADSIETSLYQPDHQADPTSIGTMTDQPGGQAEEVAADLATDQDDFVFDESEMSLLPPAQPEVAYPTMPIVSALPGTTASPIRLPFGKGKGELIDLPGIERSTIDTYVREESKKEMIMKHRIVPEQQSVKPGQSLLLGGLIRVTPKTDDLVFLMYGFLPAALKPHVTSTEKATAIQSGAYSTGEVYEGHAASNATAAAKLSVRSAGSFKLRWDVTKQRAGPVTDKVAGKQKASNLPYIVYALDLLIEGAGWVEIVAQVRRRKIEEASLRQTYDPFHDDATARNEDHLPEVEVFSPRGQFIGVRKPMNAWLLGGPKKTPVHKQKARPRHSMSYQRRVAGGRAGSARTAEPVG</sequence>
<dbReference type="GO" id="GO:0005739">
    <property type="term" value="C:mitochondrion"/>
    <property type="evidence" value="ECO:0007669"/>
    <property type="project" value="TreeGrafter"/>
</dbReference>
<evidence type="ECO:0000313" key="2">
    <source>
        <dbReference type="EMBL" id="QIW97154.1"/>
    </source>
</evidence>
<name>A0A6H0XR96_9PEZI</name>
<protein>
    <recommendedName>
        <fullName evidence="4">Genetic interactor of prohibitins 3, mitochondrial</fullName>
    </recommendedName>
</protein>
<organism evidence="2 3">
    <name type="scientific">Peltaster fructicola</name>
    <dbReference type="NCBI Taxonomy" id="286661"/>
    <lineage>
        <taxon>Eukaryota</taxon>
        <taxon>Fungi</taxon>
        <taxon>Dikarya</taxon>
        <taxon>Ascomycota</taxon>
        <taxon>Pezizomycotina</taxon>
        <taxon>Dothideomycetes</taxon>
        <taxon>Dothideomycetes incertae sedis</taxon>
        <taxon>Peltaster</taxon>
    </lineage>
</organism>
<feature type="compositionally biased region" description="Basic residues" evidence="1">
    <location>
        <begin position="692"/>
        <end position="703"/>
    </location>
</feature>
<dbReference type="Gene3D" id="3.40.50.300">
    <property type="entry name" value="P-loop containing nucleotide triphosphate hydrolases"/>
    <property type="match status" value="1"/>
</dbReference>
<dbReference type="SUPFAM" id="SSF52540">
    <property type="entry name" value="P-loop containing nucleoside triphosphate hydrolases"/>
    <property type="match status" value="1"/>
</dbReference>
<dbReference type="Proteomes" id="UP000503462">
    <property type="component" value="Chromosome 2"/>
</dbReference>
<dbReference type="OrthoDB" id="1696305at2759"/>
<accession>A0A6H0XR96</accession>
<feature type="compositionally biased region" description="Basic and acidic residues" evidence="1">
    <location>
        <begin position="94"/>
        <end position="107"/>
    </location>
</feature>
<reference evidence="2 3" key="1">
    <citation type="journal article" date="2016" name="Sci. Rep.">
        <title>Peltaster fructicola genome reveals evolution from an invasive phytopathogen to an ectophytic parasite.</title>
        <authorList>
            <person name="Xu C."/>
            <person name="Chen H."/>
            <person name="Gleason M.L."/>
            <person name="Xu J.R."/>
            <person name="Liu H."/>
            <person name="Zhang R."/>
            <person name="Sun G."/>
        </authorList>
    </citation>
    <scope>NUCLEOTIDE SEQUENCE [LARGE SCALE GENOMIC DNA]</scope>
    <source>
        <strain evidence="2 3">LNHT1506</strain>
    </source>
</reference>
<dbReference type="PANTHER" id="PTHR46434:SF1">
    <property type="entry name" value="GENETIC INTERACTOR OF PROHIBITINS 3, MITOCHONDRIAL"/>
    <property type="match status" value="1"/>
</dbReference>
<keyword evidence="3" id="KW-1185">Reference proteome</keyword>